<dbReference type="OrthoDB" id="408631at2759"/>
<keyword evidence="6" id="KW-1185">Reference proteome</keyword>
<comment type="similarity">
    <text evidence="1 3">Belongs to the type-B carboxylesterase/lipase family.</text>
</comment>
<dbReference type="Proteomes" id="UP000256645">
    <property type="component" value="Unassembled WGS sequence"/>
</dbReference>
<dbReference type="InterPro" id="IPR029058">
    <property type="entry name" value="AB_hydrolase_fold"/>
</dbReference>
<dbReference type="STRING" id="1849047.A0A3D8QPH8"/>
<dbReference type="EMBL" id="PDLM01000013">
    <property type="protein sequence ID" value="RDW63736.1"/>
    <property type="molecule type" value="Genomic_DNA"/>
</dbReference>
<dbReference type="InterPro" id="IPR002018">
    <property type="entry name" value="CarbesteraseB"/>
</dbReference>
<dbReference type="PANTHER" id="PTHR43918">
    <property type="entry name" value="ACETYLCHOLINESTERASE"/>
    <property type="match status" value="1"/>
</dbReference>
<accession>A0A3D8QPH8</accession>
<dbReference type="InterPro" id="IPR050654">
    <property type="entry name" value="AChE-related_enzymes"/>
</dbReference>
<dbReference type="InterPro" id="IPR019826">
    <property type="entry name" value="Carboxylesterase_B_AS"/>
</dbReference>
<feature type="signal peptide" evidence="3">
    <location>
        <begin position="1"/>
        <end position="20"/>
    </location>
</feature>
<evidence type="ECO:0000313" key="6">
    <source>
        <dbReference type="Proteomes" id="UP000256645"/>
    </source>
</evidence>
<organism evidence="5 6">
    <name type="scientific">Coleophoma cylindrospora</name>
    <dbReference type="NCBI Taxonomy" id="1849047"/>
    <lineage>
        <taxon>Eukaryota</taxon>
        <taxon>Fungi</taxon>
        <taxon>Dikarya</taxon>
        <taxon>Ascomycota</taxon>
        <taxon>Pezizomycotina</taxon>
        <taxon>Leotiomycetes</taxon>
        <taxon>Helotiales</taxon>
        <taxon>Dermateaceae</taxon>
        <taxon>Coleophoma</taxon>
    </lineage>
</organism>
<dbReference type="GO" id="GO:0052689">
    <property type="term" value="F:carboxylic ester hydrolase activity"/>
    <property type="evidence" value="ECO:0007669"/>
    <property type="project" value="TreeGrafter"/>
</dbReference>
<keyword evidence="2 3" id="KW-0378">Hydrolase</keyword>
<dbReference type="SUPFAM" id="SSF53474">
    <property type="entry name" value="alpha/beta-Hydrolases"/>
    <property type="match status" value="1"/>
</dbReference>
<dbReference type="Gene3D" id="3.40.50.1820">
    <property type="entry name" value="alpha/beta hydrolase"/>
    <property type="match status" value="1"/>
</dbReference>
<dbReference type="PROSITE" id="PS00122">
    <property type="entry name" value="CARBOXYLESTERASE_B_1"/>
    <property type="match status" value="1"/>
</dbReference>
<evidence type="ECO:0000256" key="3">
    <source>
        <dbReference type="RuleBase" id="RU361235"/>
    </source>
</evidence>
<reference evidence="5 6" key="1">
    <citation type="journal article" date="2018" name="IMA Fungus">
        <title>IMA Genome-F 9: Draft genome sequence of Annulohypoxylon stygium, Aspergillus mulundensis, Berkeleyomyces basicola (syn. Thielaviopsis basicola), Ceratocystis smalleyi, two Cercospora beticola strains, Coleophoma cylindrospora, Fusarium fracticaudum, Phialophora cf. hyalina, and Morchella septimelata.</title>
        <authorList>
            <person name="Wingfield B.D."/>
            <person name="Bills G.F."/>
            <person name="Dong Y."/>
            <person name="Huang W."/>
            <person name="Nel W.J."/>
            <person name="Swalarsk-Parry B.S."/>
            <person name="Vaghefi N."/>
            <person name="Wilken P.M."/>
            <person name="An Z."/>
            <person name="de Beer Z.W."/>
            <person name="De Vos L."/>
            <person name="Chen L."/>
            <person name="Duong T.A."/>
            <person name="Gao Y."/>
            <person name="Hammerbacher A."/>
            <person name="Kikkert J.R."/>
            <person name="Li Y."/>
            <person name="Li H."/>
            <person name="Li K."/>
            <person name="Li Q."/>
            <person name="Liu X."/>
            <person name="Ma X."/>
            <person name="Naidoo K."/>
            <person name="Pethybridge S.J."/>
            <person name="Sun J."/>
            <person name="Steenkamp E.T."/>
            <person name="van der Nest M.A."/>
            <person name="van Wyk S."/>
            <person name="Wingfield M.J."/>
            <person name="Xiong C."/>
            <person name="Yue Q."/>
            <person name="Zhang X."/>
        </authorList>
    </citation>
    <scope>NUCLEOTIDE SEQUENCE [LARGE SCALE GENOMIC DNA]</scope>
    <source>
        <strain evidence="5 6">BP6252</strain>
    </source>
</reference>
<keyword evidence="3" id="KW-0732">Signal</keyword>
<dbReference type="EC" id="3.1.1.-" evidence="3"/>
<dbReference type="PANTHER" id="PTHR43918:SF4">
    <property type="entry name" value="CARBOXYLIC ESTER HYDROLASE"/>
    <property type="match status" value="1"/>
</dbReference>
<feature type="domain" description="Carboxylesterase type B" evidence="4">
    <location>
        <begin position="29"/>
        <end position="535"/>
    </location>
</feature>
<evidence type="ECO:0000256" key="1">
    <source>
        <dbReference type="ARBA" id="ARBA00005964"/>
    </source>
</evidence>
<evidence type="ECO:0000256" key="2">
    <source>
        <dbReference type="ARBA" id="ARBA00022801"/>
    </source>
</evidence>
<proteinExistence type="inferred from homology"/>
<gene>
    <name evidence="5" type="ORF">BP6252_11281</name>
</gene>
<comment type="caution">
    <text evidence="5">The sequence shown here is derived from an EMBL/GenBank/DDBJ whole genome shotgun (WGS) entry which is preliminary data.</text>
</comment>
<protein>
    <recommendedName>
        <fullName evidence="3">Carboxylic ester hydrolase</fullName>
        <ecNumber evidence="3">3.1.1.-</ecNumber>
    </recommendedName>
</protein>
<dbReference type="Pfam" id="PF00135">
    <property type="entry name" value="COesterase"/>
    <property type="match status" value="1"/>
</dbReference>
<dbReference type="InterPro" id="IPR019819">
    <property type="entry name" value="Carboxylesterase_B_CS"/>
</dbReference>
<sequence length="569" mass="61931">MRSSLITAVGLFNFVFSAAASVLPRQAPQSPTVQVTNGTVEGLYSSSYSQDHFLGIPFAQPPTGSRRFDHPHSINESWTSTLSATSYGPICPNYLLNIGIDPLDITYEQSEDCLTLNIVRPAGIDSNAKLPVMFWIYGGAFQEGGGADGRYNMSYMVQNSVDMGMPTIMVNFNYRLGGWGFLAGDDVKSAGKLNGGLLDQRMALQWVHENIEAFGGDPGNVTIFGESAGAASVGFHLLAYGGRDDGLFQAAIAESGGPFYYGSFPSDESSQTQYAAVLAGTNCTTSTDTLECLRSSSFTDLDAVFATQWWVPSVDGDFIPQYNSLSLASGNFINVPLLIGTNTDEGKLFTGYGVNSTEEFAEAVLTNTFNRPQSNATLDLILEAYPFPGAASAAGASDDSIIPSAPYGEQYMRMARYLGDSLFIAGRRYTCQVWNDNNLPVYSYRFNTIPAGADPIIWGATHYLEVGFVFDNVPGTGMDTSSFAIEDSDRRQKYLALGQLMSRMWLSFANTHSPNNHQISNFTTEWPLYSADAPTNIVFDGNTTSYIESDNWRTDALNIFIDNALDFSR</sequence>
<feature type="chain" id="PRO_5017494291" description="Carboxylic ester hydrolase" evidence="3">
    <location>
        <begin position="21"/>
        <end position="569"/>
    </location>
</feature>
<evidence type="ECO:0000259" key="4">
    <source>
        <dbReference type="Pfam" id="PF00135"/>
    </source>
</evidence>
<evidence type="ECO:0000313" key="5">
    <source>
        <dbReference type="EMBL" id="RDW63736.1"/>
    </source>
</evidence>
<dbReference type="PROSITE" id="PS00941">
    <property type="entry name" value="CARBOXYLESTERASE_B_2"/>
    <property type="match status" value="1"/>
</dbReference>
<name>A0A3D8QPH8_9HELO</name>
<dbReference type="AlphaFoldDB" id="A0A3D8QPH8"/>